<reference evidence="7 8" key="1">
    <citation type="submission" date="2019-10" db="EMBL/GenBank/DDBJ databases">
        <title>Description of Paenibacillus terricola sp. nov.</title>
        <authorList>
            <person name="Carlier A."/>
            <person name="Qi S."/>
        </authorList>
    </citation>
    <scope>NUCLEOTIDE SEQUENCE [LARGE SCALE GENOMIC DNA]</scope>
    <source>
        <strain evidence="7 8">LMG 31459</strain>
    </source>
</reference>
<dbReference type="Gene3D" id="3.20.20.80">
    <property type="entry name" value="Glycosidases"/>
    <property type="match status" value="1"/>
</dbReference>
<gene>
    <name evidence="7" type="ORF">GC101_18960</name>
</gene>
<dbReference type="EMBL" id="WHOB01000059">
    <property type="protein sequence ID" value="NOU80944.1"/>
    <property type="molecule type" value="Genomic_DNA"/>
</dbReference>
<keyword evidence="8" id="KW-1185">Reference proteome</keyword>
<feature type="domain" description="Glycoside hydrolase family 2 immunoglobulin-like beta-sandwich" evidence="4">
    <location>
        <begin position="222"/>
        <end position="301"/>
    </location>
</feature>
<dbReference type="InterPro" id="IPR006103">
    <property type="entry name" value="Glyco_hydro_2_cat"/>
</dbReference>
<dbReference type="InterPro" id="IPR036156">
    <property type="entry name" value="Beta-gal/glucu_dom_sf"/>
</dbReference>
<evidence type="ECO:0000256" key="1">
    <source>
        <dbReference type="ARBA" id="ARBA00007401"/>
    </source>
</evidence>
<evidence type="ECO:0000259" key="5">
    <source>
        <dbReference type="Pfam" id="PF02836"/>
    </source>
</evidence>
<dbReference type="InterPro" id="IPR051913">
    <property type="entry name" value="GH2_Domain-Containing"/>
</dbReference>
<evidence type="ECO:0000256" key="3">
    <source>
        <dbReference type="ARBA" id="ARBA00023295"/>
    </source>
</evidence>
<evidence type="ECO:0000313" key="8">
    <source>
        <dbReference type="Proteomes" id="UP000596857"/>
    </source>
</evidence>
<dbReference type="SUPFAM" id="SSF49785">
    <property type="entry name" value="Galactose-binding domain-like"/>
    <property type="match status" value="1"/>
</dbReference>
<keyword evidence="3" id="KW-0326">Glycosidase</keyword>
<dbReference type="Gene3D" id="2.60.120.260">
    <property type="entry name" value="Galactose-binding domain-like"/>
    <property type="match status" value="1"/>
</dbReference>
<dbReference type="Pfam" id="PF02836">
    <property type="entry name" value="Glyco_hydro_2_C"/>
    <property type="match status" value="1"/>
</dbReference>
<dbReference type="InterPro" id="IPR006104">
    <property type="entry name" value="Glyco_hydro_2_N"/>
</dbReference>
<name>A0ABX1YMR3_9BACL</name>
<dbReference type="InterPro" id="IPR017853">
    <property type="entry name" value="GH"/>
</dbReference>
<comment type="caution">
    <text evidence="7">The sequence shown here is derived from an EMBL/GenBank/DDBJ whole genome shotgun (WGS) entry which is preliminary data.</text>
</comment>
<accession>A0ABX1YMR3</accession>
<proteinExistence type="inferred from homology"/>
<evidence type="ECO:0000259" key="4">
    <source>
        <dbReference type="Pfam" id="PF00703"/>
    </source>
</evidence>
<dbReference type="SUPFAM" id="SSF51445">
    <property type="entry name" value="(Trans)glycosidases"/>
    <property type="match status" value="1"/>
</dbReference>
<dbReference type="PANTHER" id="PTHR42732:SF2">
    <property type="entry name" value="BETA-MANNOSIDASE"/>
    <property type="match status" value="1"/>
</dbReference>
<dbReference type="Proteomes" id="UP000596857">
    <property type="component" value="Unassembled WGS sequence"/>
</dbReference>
<sequence>MEDEIMTNQQRAEYPRPQFVRDNWVNLNGEWEFAFDDDNAGTREQWHLGNKPLARRIQVPFAFQSSLSGIGDPGFHDIVWYRRELEIPESFVDQEILLHFGAVDYEASVWLNGILVAKHEGGHTPFHTGISAALAPAGQPNILVVKAVDYSKDVTLPRGKQYWKSDSASIFYTRTTGIWQTVWMEAVSSVYLGKVKLTPDIDRKSIEIRSFIKGALTSNGELNSDSLKLQVEITFEGQPISGDVYSVRNPEESRSITLSDFNDHGHGHWWSPEQPNLYDVTFTLLDGGKVLDQVTSYFGMRKISVESGRLSLNNRPYFMKLVLDQGYFPDGNLTPPSDEAIRRDVELTKEMGFNGARKHQKLEDPRYLYWCDKLGLLVWGEAANAYEYSEEYVRRFTQEWQESIERDYNHPSIVVWVPLNESWGVPNIAADKQQQQHAQAMYHLTKSLDGTRPVVSNDGWELVTTDLFNIHDYEWRREVLEQRYSSVEQAVSGLPGNRKLAVEGFPYADQPILITEFGGVAYKKSDWDGWGYSGAENDEDFAARLRAVIQPLLLSGVVQGYCYTQLTDVEQEINGLLTYDRVPKLPLELIRAINEGK</sequence>
<feature type="domain" description="Glycosyl hydrolases family 2 sugar binding" evidence="6">
    <location>
        <begin position="26"/>
        <end position="163"/>
    </location>
</feature>
<evidence type="ECO:0000256" key="2">
    <source>
        <dbReference type="ARBA" id="ARBA00022801"/>
    </source>
</evidence>
<keyword evidence="2 7" id="KW-0378">Hydrolase</keyword>
<dbReference type="SUPFAM" id="SSF49303">
    <property type="entry name" value="beta-Galactosidase/glucuronidase domain"/>
    <property type="match status" value="1"/>
</dbReference>
<evidence type="ECO:0000313" key="7">
    <source>
        <dbReference type="EMBL" id="NOU80944.1"/>
    </source>
</evidence>
<dbReference type="Gene3D" id="2.60.40.10">
    <property type="entry name" value="Immunoglobulins"/>
    <property type="match status" value="1"/>
</dbReference>
<feature type="domain" description="Glycoside hydrolase family 2 catalytic" evidence="5">
    <location>
        <begin position="339"/>
        <end position="475"/>
    </location>
</feature>
<dbReference type="InterPro" id="IPR006102">
    <property type="entry name" value="Ig-like_GH2"/>
</dbReference>
<comment type="similarity">
    <text evidence="1">Belongs to the glycosyl hydrolase 2 family.</text>
</comment>
<organism evidence="7 8">
    <name type="scientific">Paenibacillus phytohabitans</name>
    <dbReference type="NCBI Taxonomy" id="2654978"/>
    <lineage>
        <taxon>Bacteria</taxon>
        <taxon>Bacillati</taxon>
        <taxon>Bacillota</taxon>
        <taxon>Bacilli</taxon>
        <taxon>Bacillales</taxon>
        <taxon>Paenibacillaceae</taxon>
        <taxon>Paenibacillus</taxon>
    </lineage>
</organism>
<evidence type="ECO:0000259" key="6">
    <source>
        <dbReference type="Pfam" id="PF02837"/>
    </source>
</evidence>
<dbReference type="InterPro" id="IPR008979">
    <property type="entry name" value="Galactose-bd-like_sf"/>
</dbReference>
<dbReference type="Pfam" id="PF02837">
    <property type="entry name" value="Glyco_hydro_2_N"/>
    <property type="match status" value="1"/>
</dbReference>
<dbReference type="InterPro" id="IPR013783">
    <property type="entry name" value="Ig-like_fold"/>
</dbReference>
<dbReference type="Pfam" id="PF00703">
    <property type="entry name" value="Glyco_hydro_2"/>
    <property type="match status" value="1"/>
</dbReference>
<dbReference type="GO" id="GO:0016787">
    <property type="term" value="F:hydrolase activity"/>
    <property type="evidence" value="ECO:0007669"/>
    <property type="project" value="UniProtKB-KW"/>
</dbReference>
<protein>
    <submittedName>
        <fullName evidence="7">Glycoside hydrolase family 2</fullName>
    </submittedName>
</protein>
<dbReference type="PANTHER" id="PTHR42732">
    <property type="entry name" value="BETA-GALACTOSIDASE"/>
    <property type="match status" value="1"/>
</dbReference>